<comment type="caution">
    <text evidence="4">The sequence shown here is derived from an EMBL/GenBank/DDBJ whole genome shotgun (WGS) entry which is preliminary data.</text>
</comment>
<organism evidence="4 5">
    <name type="scientific">Paralvinella palmiformis</name>
    <dbReference type="NCBI Taxonomy" id="53620"/>
    <lineage>
        <taxon>Eukaryota</taxon>
        <taxon>Metazoa</taxon>
        <taxon>Spiralia</taxon>
        <taxon>Lophotrochozoa</taxon>
        <taxon>Annelida</taxon>
        <taxon>Polychaeta</taxon>
        <taxon>Sedentaria</taxon>
        <taxon>Canalipalpata</taxon>
        <taxon>Terebellida</taxon>
        <taxon>Terebelliformia</taxon>
        <taxon>Alvinellidae</taxon>
        <taxon>Paralvinella</taxon>
    </lineage>
</organism>
<dbReference type="AlphaFoldDB" id="A0AAD9MZJ5"/>
<protein>
    <recommendedName>
        <fullName evidence="3">RRM domain-containing protein</fullName>
    </recommendedName>
</protein>
<dbReference type="EMBL" id="JAODUP010000357">
    <property type="protein sequence ID" value="KAK2151612.1"/>
    <property type="molecule type" value="Genomic_DNA"/>
</dbReference>
<dbReference type="InterPro" id="IPR035979">
    <property type="entry name" value="RBD_domain_sf"/>
</dbReference>
<dbReference type="InterPro" id="IPR001611">
    <property type="entry name" value="Leu-rich_rpt"/>
</dbReference>
<evidence type="ECO:0000313" key="4">
    <source>
        <dbReference type="EMBL" id="KAK2151612.1"/>
    </source>
</evidence>
<dbReference type="SUPFAM" id="SSF54928">
    <property type="entry name" value="RNA-binding domain, RBD"/>
    <property type="match status" value="1"/>
</dbReference>
<dbReference type="PROSITE" id="PS50102">
    <property type="entry name" value="RRM"/>
    <property type="match status" value="1"/>
</dbReference>
<keyword evidence="1" id="KW-0677">Repeat</keyword>
<dbReference type="PANTHER" id="PTHR24111:SF0">
    <property type="entry name" value="LEUCINE-RICH REPEAT-CONTAINING PROTEIN"/>
    <property type="match status" value="1"/>
</dbReference>
<dbReference type="PANTHER" id="PTHR24111">
    <property type="entry name" value="LEUCINE-RICH REPEAT-CONTAINING PROTEIN 34"/>
    <property type="match status" value="1"/>
</dbReference>
<evidence type="ECO:0000256" key="1">
    <source>
        <dbReference type="ARBA" id="ARBA00022737"/>
    </source>
</evidence>
<keyword evidence="5" id="KW-1185">Reference proteome</keyword>
<name>A0AAD9MZJ5_9ANNE</name>
<dbReference type="InterPro" id="IPR000504">
    <property type="entry name" value="RRM_dom"/>
</dbReference>
<sequence length="400" mass="43998">MSLEALSLGGCQLTDDDLQPLCSAIREGLSLYMLKVSANRLTDVFVKQLVDVLKLQTGHPLALIDISNNKVKQEGAKALGLLLRNNKKNVNLRSLNISNNCVEPAGIEALVSVLGCSSLIALQASNQQANYEEHHLENIYQILAEALGLKVAKSDDGFKSGCCTFPNLPATFQCRLSGLGGSPGELGRMMDCAAICTDFQTIKKTHLTLHHILELASSLKGKGGTPCLMSAAEWNNIVSADKDAPSWLQLSEHRDRAIYMSGLPGSVSVQKMEGFLEMEADCEVEDIYLCKDILTQRNNGFAWALLADKISVDKAVQFYQSGQSIVLGTSFIISDIKVSIDDAASSEPEAQVRKDIKDRLQKRLKEDKEHQKLINQSYYTSQKRHAYRLAHPAYADGRIW</sequence>
<evidence type="ECO:0000256" key="2">
    <source>
        <dbReference type="PROSITE-ProRule" id="PRU00176"/>
    </source>
</evidence>
<evidence type="ECO:0000313" key="5">
    <source>
        <dbReference type="Proteomes" id="UP001208570"/>
    </source>
</evidence>
<keyword evidence="2" id="KW-0694">RNA-binding</keyword>
<dbReference type="Pfam" id="PF13516">
    <property type="entry name" value="LRR_6"/>
    <property type="match status" value="2"/>
</dbReference>
<feature type="domain" description="RRM" evidence="3">
    <location>
        <begin position="256"/>
        <end position="345"/>
    </location>
</feature>
<proteinExistence type="predicted"/>
<dbReference type="GO" id="GO:0003723">
    <property type="term" value="F:RNA binding"/>
    <property type="evidence" value="ECO:0007669"/>
    <property type="project" value="UniProtKB-UniRule"/>
</dbReference>
<dbReference type="Proteomes" id="UP001208570">
    <property type="component" value="Unassembled WGS sequence"/>
</dbReference>
<evidence type="ECO:0000259" key="3">
    <source>
        <dbReference type="PROSITE" id="PS50102"/>
    </source>
</evidence>
<gene>
    <name evidence="4" type="ORF">LSH36_357g02082</name>
</gene>
<dbReference type="SMART" id="SM00368">
    <property type="entry name" value="LRR_RI"/>
    <property type="match status" value="3"/>
</dbReference>
<dbReference type="InterPro" id="IPR032675">
    <property type="entry name" value="LRR_dom_sf"/>
</dbReference>
<accession>A0AAD9MZJ5</accession>
<reference evidence="4" key="1">
    <citation type="journal article" date="2023" name="Mol. Biol. Evol.">
        <title>Third-Generation Sequencing Reveals the Adaptive Role of the Epigenome in Three Deep-Sea Polychaetes.</title>
        <authorList>
            <person name="Perez M."/>
            <person name="Aroh O."/>
            <person name="Sun Y."/>
            <person name="Lan Y."/>
            <person name="Juniper S.K."/>
            <person name="Young C.R."/>
            <person name="Angers B."/>
            <person name="Qian P.Y."/>
        </authorList>
    </citation>
    <scope>NUCLEOTIDE SEQUENCE</scope>
    <source>
        <strain evidence="4">P08H-3</strain>
    </source>
</reference>
<dbReference type="SUPFAM" id="SSF52047">
    <property type="entry name" value="RNI-like"/>
    <property type="match status" value="1"/>
</dbReference>
<dbReference type="Gene3D" id="3.80.10.10">
    <property type="entry name" value="Ribonuclease Inhibitor"/>
    <property type="match status" value="2"/>
</dbReference>
<dbReference type="InterPro" id="IPR052201">
    <property type="entry name" value="LRR-containing_regulator"/>
</dbReference>